<dbReference type="Gene3D" id="1.10.260.40">
    <property type="entry name" value="lambda repressor-like DNA-binding domains"/>
    <property type="match status" value="1"/>
</dbReference>
<comment type="caution">
    <text evidence="1">The sequence shown here is derived from an EMBL/GenBank/DDBJ whole genome shotgun (WGS) entry which is preliminary data.</text>
</comment>
<organism evidence="1 2">
    <name type="scientific">Companilactobacillus futsaii JCM 17355</name>
    <dbReference type="NCBI Taxonomy" id="1423818"/>
    <lineage>
        <taxon>Bacteria</taxon>
        <taxon>Bacillati</taxon>
        <taxon>Bacillota</taxon>
        <taxon>Bacilli</taxon>
        <taxon>Lactobacillales</taxon>
        <taxon>Lactobacillaceae</taxon>
        <taxon>Companilactobacillus</taxon>
    </lineage>
</organism>
<accession>A0ABR5P9I4</accession>
<evidence type="ECO:0000313" key="2">
    <source>
        <dbReference type="Proteomes" id="UP000051379"/>
    </source>
</evidence>
<dbReference type="EMBL" id="AZDO01000007">
    <property type="protein sequence ID" value="KRK99574.1"/>
    <property type="molecule type" value="Genomic_DNA"/>
</dbReference>
<gene>
    <name evidence="1" type="ORF">FC88_GL000024</name>
</gene>
<reference evidence="1 2" key="1">
    <citation type="journal article" date="2015" name="Genome Announc.">
        <title>Expanding the biotechnology potential of lactobacilli through comparative genomics of 213 strains and associated genera.</title>
        <authorList>
            <person name="Sun Z."/>
            <person name="Harris H.M."/>
            <person name="McCann A."/>
            <person name="Guo C."/>
            <person name="Argimon S."/>
            <person name="Zhang W."/>
            <person name="Yang X."/>
            <person name="Jeffery I.B."/>
            <person name="Cooney J.C."/>
            <person name="Kagawa T.F."/>
            <person name="Liu W."/>
            <person name="Song Y."/>
            <person name="Salvetti E."/>
            <person name="Wrobel A."/>
            <person name="Rasinkangas P."/>
            <person name="Parkhill J."/>
            <person name="Rea M.C."/>
            <person name="O'Sullivan O."/>
            <person name="Ritari J."/>
            <person name="Douillard F.P."/>
            <person name="Paul Ross R."/>
            <person name="Yang R."/>
            <person name="Briner A.E."/>
            <person name="Felis G.E."/>
            <person name="de Vos W.M."/>
            <person name="Barrangou R."/>
            <person name="Klaenhammer T.R."/>
            <person name="Caufield P.W."/>
            <person name="Cui Y."/>
            <person name="Zhang H."/>
            <person name="O'Toole P.W."/>
        </authorList>
    </citation>
    <scope>NUCLEOTIDE SEQUENCE [LARGE SCALE GENOMIC DNA]</scope>
    <source>
        <strain evidence="1 2">JCM 17355</strain>
    </source>
</reference>
<name>A0ABR5P9I4_9LACO</name>
<dbReference type="SUPFAM" id="SSF47413">
    <property type="entry name" value="lambda repressor-like DNA-binding domains"/>
    <property type="match status" value="1"/>
</dbReference>
<dbReference type="Proteomes" id="UP000051379">
    <property type="component" value="Unassembled WGS sequence"/>
</dbReference>
<keyword evidence="2" id="KW-1185">Reference proteome</keyword>
<sequence length="116" mass="13371">MYYRNSRLSLVGGIKMFSYGKETIAIAPGATIYEQIVDRKITFSDFSQQIGMDKKDTEKLFTGKIKITPEIANKLTKILGIPTTFWLNMEAQYRDDLKQIELEQKDSGYDFSKIEN</sequence>
<protein>
    <submittedName>
        <fullName evidence="1">XRE family plasmid maintenance system antidote protein</fullName>
    </submittedName>
</protein>
<dbReference type="InterPro" id="IPR010982">
    <property type="entry name" value="Lambda_DNA-bd_dom_sf"/>
</dbReference>
<evidence type="ECO:0000313" key="1">
    <source>
        <dbReference type="EMBL" id="KRK99574.1"/>
    </source>
</evidence>
<proteinExistence type="predicted"/>